<dbReference type="Gene3D" id="2.30.30.40">
    <property type="entry name" value="SH3 Domains"/>
    <property type="match status" value="1"/>
</dbReference>
<dbReference type="Pfam" id="PF00676">
    <property type="entry name" value="E1_dh"/>
    <property type="match status" value="1"/>
</dbReference>
<comment type="cofactor">
    <cofactor evidence="1 5">
        <name>thiamine diphosphate</name>
        <dbReference type="ChEBI" id="CHEBI:58937"/>
    </cofactor>
</comment>
<feature type="domain" description="SH3b" evidence="8">
    <location>
        <begin position="507"/>
        <end position="552"/>
    </location>
</feature>
<sequence>MYTLRRMEITADGEYKSRAIRGFCHLYDGQEAVALGVQHALTKEDDWITTYRCHGAALMRGATVQEIFEELFGFRNGIAHGKGGSMHMYNKEHNFYGGAAIVGAQVPIGAGLGFFHKYKRKGDERTPVSIVMYGDGSANQGQCWEAANMAALWKIPVIFACENNEYGMGTSVNRSSFITEYYKQGNKIPGIFIDGMDVLAVREGIKFCKDHCSSGQGPIYVELKTYRYHGHSMSDPGITYRSRDEVNKVRQSRDPIESVKQRIISAGFATEAELKEAEKKIRGEVQEALRLAKESSVPDASELVTDIYTSGKPHADPKHGLPAQGQRRLRSGCATANGRADSHPSCSSTTERRMDFAEVQQFWEGVSAEQKVATFKQDPVLRFFDEFQILEVAEGKVLKFDVEKIAELQDRVDKLPEQGDDKIVREIFGPGATRNIKVRSHKLVKIIQGKLASICESGELAAVALQPAAPAQQAVKTPDPAADPAQPVRGTARRLQLSRDLPDEAKLNVRTGPSPEAQVVATIDKEAVLESTGQSGDWALVELEGYGEAWVLTCTSDREQLEEAQ</sequence>
<accession>A0ABP0INS8</accession>
<dbReference type="InterPro" id="IPR003646">
    <property type="entry name" value="SH3-like_bac-type"/>
</dbReference>
<dbReference type="InterPro" id="IPR017597">
    <property type="entry name" value="Pyrv_DH_E1_asu_subgrp-y"/>
</dbReference>
<keyword evidence="4 5" id="KW-0670">Pyruvate</keyword>
<keyword evidence="3 5" id="KW-0786">Thiamine pyrophosphate</keyword>
<dbReference type="Gene3D" id="3.40.50.970">
    <property type="match status" value="1"/>
</dbReference>
<name>A0ABP0INS8_9DINO</name>
<keyword evidence="10" id="KW-1185">Reference proteome</keyword>
<evidence type="ECO:0000259" key="7">
    <source>
        <dbReference type="Pfam" id="PF00676"/>
    </source>
</evidence>
<comment type="caution">
    <text evidence="9">The sequence shown here is derived from an EMBL/GenBank/DDBJ whole genome shotgun (WGS) entry which is preliminary data.</text>
</comment>
<dbReference type="InterPro" id="IPR001017">
    <property type="entry name" value="DH_E1"/>
</dbReference>
<evidence type="ECO:0000256" key="1">
    <source>
        <dbReference type="ARBA" id="ARBA00001964"/>
    </source>
</evidence>
<dbReference type="Proteomes" id="UP001642464">
    <property type="component" value="Unassembled WGS sequence"/>
</dbReference>
<dbReference type="PANTHER" id="PTHR11516:SF60">
    <property type="entry name" value="PYRUVATE DEHYDROGENASE E1 COMPONENT SUBUNIT ALPHA"/>
    <property type="match status" value="1"/>
</dbReference>
<keyword evidence="6" id="KW-0812">Transmembrane</keyword>
<dbReference type="SUPFAM" id="SSF52518">
    <property type="entry name" value="Thiamin diphosphate-binding fold (THDP-binding)"/>
    <property type="match status" value="1"/>
</dbReference>
<feature type="transmembrane region" description="Helical" evidence="6">
    <location>
        <begin position="95"/>
        <end position="115"/>
    </location>
</feature>
<dbReference type="PANTHER" id="PTHR11516">
    <property type="entry name" value="PYRUVATE DEHYDROGENASE E1 COMPONENT, ALPHA SUBUNIT BACTERIAL AND ORGANELLAR"/>
    <property type="match status" value="1"/>
</dbReference>
<dbReference type="InterPro" id="IPR029061">
    <property type="entry name" value="THDP-binding"/>
</dbReference>
<evidence type="ECO:0000259" key="8">
    <source>
        <dbReference type="Pfam" id="PF08239"/>
    </source>
</evidence>
<dbReference type="NCBIfam" id="TIGR03182">
    <property type="entry name" value="PDH_E1_alph_y"/>
    <property type="match status" value="1"/>
</dbReference>
<evidence type="ECO:0000256" key="5">
    <source>
        <dbReference type="RuleBase" id="RU361139"/>
    </source>
</evidence>
<keyword evidence="6" id="KW-1133">Transmembrane helix</keyword>
<evidence type="ECO:0000256" key="3">
    <source>
        <dbReference type="ARBA" id="ARBA00023052"/>
    </source>
</evidence>
<keyword evidence="2 5" id="KW-0560">Oxidoreductase</keyword>
<dbReference type="EC" id="1.2.4.1" evidence="5"/>
<evidence type="ECO:0000313" key="10">
    <source>
        <dbReference type="Proteomes" id="UP001642464"/>
    </source>
</evidence>
<dbReference type="CDD" id="cd02000">
    <property type="entry name" value="TPP_E1_PDC_ADC_BCADC"/>
    <property type="match status" value="1"/>
</dbReference>
<evidence type="ECO:0000256" key="4">
    <source>
        <dbReference type="ARBA" id="ARBA00023317"/>
    </source>
</evidence>
<evidence type="ECO:0000256" key="2">
    <source>
        <dbReference type="ARBA" id="ARBA00023002"/>
    </source>
</evidence>
<proteinExistence type="predicted"/>
<evidence type="ECO:0000256" key="6">
    <source>
        <dbReference type="SAM" id="Phobius"/>
    </source>
</evidence>
<comment type="function">
    <text evidence="5">The pyruvate dehydrogenase complex catalyzes the overall conversion of pyruvate to acetyl-CoA and CO(2).</text>
</comment>
<comment type="catalytic activity">
    <reaction evidence="5">
        <text>N(6)-[(R)-lipoyl]-L-lysyl-[protein] + pyruvate + H(+) = N(6)-[(R)-S(8)-acetyldihydrolipoyl]-L-lysyl-[protein] + CO2</text>
        <dbReference type="Rhea" id="RHEA:19189"/>
        <dbReference type="Rhea" id="RHEA-COMP:10474"/>
        <dbReference type="Rhea" id="RHEA-COMP:10478"/>
        <dbReference type="ChEBI" id="CHEBI:15361"/>
        <dbReference type="ChEBI" id="CHEBI:15378"/>
        <dbReference type="ChEBI" id="CHEBI:16526"/>
        <dbReference type="ChEBI" id="CHEBI:83099"/>
        <dbReference type="ChEBI" id="CHEBI:83111"/>
        <dbReference type="EC" id="1.2.4.1"/>
    </reaction>
</comment>
<feature type="domain" description="Dehydrogenase E1 component" evidence="7">
    <location>
        <begin position="1"/>
        <end position="299"/>
    </location>
</feature>
<reference evidence="9 10" key="1">
    <citation type="submission" date="2024-02" db="EMBL/GenBank/DDBJ databases">
        <authorList>
            <person name="Chen Y."/>
            <person name="Shah S."/>
            <person name="Dougan E. K."/>
            <person name="Thang M."/>
            <person name="Chan C."/>
        </authorList>
    </citation>
    <scope>NUCLEOTIDE SEQUENCE [LARGE SCALE GENOMIC DNA]</scope>
</reference>
<keyword evidence="6" id="KW-0472">Membrane</keyword>
<gene>
    <name evidence="9" type="ORF">SCF082_LOCUS7559</name>
</gene>
<organism evidence="9 10">
    <name type="scientific">Durusdinium trenchii</name>
    <dbReference type="NCBI Taxonomy" id="1381693"/>
    <lineage>
        <taxon>Eukaryota</taxon>
        <taxon>Sar</taxon>
        <taxon>Alveolata</taxon>
        <taxon>Dinophyceae</taxon>
        <taxon>Suessiales</taxon>
        <taxon>Symbiodiniaceae</taxon>
        <taxon>Durusdinium</taxon>
    </lineage>
</organism>
<protein>
    <recommendedName>
        <fullName evidence="5">Pyruvate dehydrogenase E1 component subunit alpha</fullName>
        <ecNumber evidence="5">1.2.4.1</ecNumber>
    </recommendedName>
</protein>
<evidence type="ECO:0000313" key="9">
    <source>
        <dbReference type="EMBL" id="CAK9002984.1"/>
    </source>
</evidence>
<dbReference type="InterPro" id="IPR050642">
    <property type="entry name" value="PDH_E1_Alpha_Subunit"/>
</dbReference>
<dbReference type="EMBL" id="CAXAMM010004239">
    <property type="protein sequence ID" value="CAK9002984.1"/>
    <property type="molecule type" value="Genomic_DNA"/>
</dbReference>
<dbReference type="Pfam" id="PF08239">
    <property type="entry name" value="SH3_3"/>
    <property type="match status" value="1"/>
</dbReference>